<protein>
    <submittedName>
        <fullName evidence="9">Competence protein ComEC</fullName>
    </submittedName>
</protein>
<feature type="transmembrane region" description="Helical" evidence="6">
    <location>
        <begin position="436"/>
        <end position="456"/>
    </location>
</feature>
<feature type="transmembrane region" description="Helical" evidence="6">
    <location>
        <begin position="363"/>
        <end position="382"/>
    </location>
</feature>
<feature type="domain" description="DUF4131" evidence="8">
    <location>
        <begin position="42"/>
        <end position="194"/>
    </location>
</feature>
<keyword evidence="10" id="KW-1185">Reference proteome</keyword>
<dbReference type="EMBL" id="FXTY01000002">
    <property type="protein sequence ID" value="SMP10796.1"/>
    <property type="molecule type" value="Genomic_DNA"/>
</dbReference>
<evidence type="ECO:0000256" key="5">
    <source>
        <dbReference type="ARBA" id="ARBA00023136"/>
    </source>
</evidence>
<feature type="transmembrane region" description="Helical" evidence="6">
    <location>
        <begin position="491"/>
        <end position="509"/>
    </location>
</feature>
<dbReference type="InterPro" id="IPR025405">
    <property type="entry name" value="DUF4131"/>
</dbReference>
<feature type="transmembrane region" description="Helical" evidence="6">
    <location>
        <begin position="64"/>
        <end position="85"/>
    </location>
</feature>
<keyword evidence="2" id="KW-1003">Cell membrane</keyword>
<evidence type="ECO:0000259" key="8">
    <source>
        <dbReference type="Pfam" id="PF13567"/>
    </source>
</evidence>
<evidence type="ECO:0000256" key="3">
    <source>
        <dbReference type="ARBA" id="ARBA00022692"/>
    </source>
</evidence>
<keyword evidence="4 6" id="KW-1133">Transmembrane helix</keyword>
<evidence type="ECO:0000256" key="2">
    <source>
        <dbReference type="ARBA" id="ARBA00022475"/>
    </source>
</evidence>
<reference evidence="9 10" key="1">
    <citation type="submission" date="2017-05" db="EMBL/GenBank/DDBJ databases">
        <authorList>
            <person name="Varghese N."/>
            <person name="Submissions S."/>
        </authorList>
    </citation>
    <scope>NUCLEOTIDE SEQUENCE [LARGE SCALE GENOMIC DNA]</scope>
    <source>
        <strain evidence="9 10">DSM 29734</strain>
    </source>
</reference>
<keyword evidence="3 6" id="KW-0812">Transmembrane</keyword>
<comment type="subcellular location">
    <subcellularLocation>
        <location evidence="1">Cell membrane</location>
        <topology evidence="1">Multi-pass membrane protein</topology>
    </subcellularLocation>
</comment>
<name>A0ABY1NIJ5_9RHOB</name>
<evidence type="ECO:0000259" key="7">
    <source>
        <dbReference type="Pfam" id="PF03772"/>
    </source>
</evidence>
<dbReference type="Proteomes" id="UP001157961">
    <property type="component" value="Unassembled WGS sequence"/>
</dbReference>
<feature type="domain" description="ComEC/Rec2-related protein" evidence="7">
    <location>
        <begin position="236"/>
        <end position="511"/>
    </location>
</feature>
<feature type="transmembrane region" description="Helical" evidence="6">
    <location>
        <begin position="340"/>
        <end position="357"/>
    </location>
</feature>
<dbReference type="NCBIfam" id="TIGR00360">
    <property type="entry name" value="ComEC_N-term"/>
    <property type="match status" value="1"/>
</dbReference>
<evidence type="ECO:0000256" key="1">
    <source>
        <dbReference type="ARBA" id="ARBA00004651"/>
    </source>
</evidence>
<sequence length="681" mass="72017">MRVVTYLRASLLNQYGHLFCWVPVCLGLGIGIFFALPVEPAVAVLVAIGLISCWFAWLTIGKEVHVAACLWLVALVLAGVCIAGARAHRVAGPVLEFRYYGAIEGRITAIDRSASDAVRLTLNNVKLDRFAPEGTPKRVRISLHGDVTGTDPTPGKLVGTTGHLSPPSGPVEPGGFDFQRHAWFKQIGAVGYTRVPVVALELPGNGGGIYGFRMRLSAAIQARMAPDVAGFAAAVTTGDRSGISEAVTEALRGANLAHLLAISGLHMGLLAGFVFGALRFCIALVPTVALRVDGKKIAACGSLVAATGYLLLSGGAVSTERAYVMTVVVLLAVMLERRALTLRAVAVAAIMVLVLRPEAMMGPGFQMSFAATVALVGVFGWLRDMQWQLGPKWLRPVSAVVVSSLVAGLATAPFAAMHFNHVAHYGLLANVVSVPVMGILVVPAAVVAALLVPIGLEAAPLWVMEQGLRWILTVAQFVSGLDGARGTVPSGGRWVLPVIAVGGLWLLLWQGRARVAGLAVVCIGFWLWSDAERPDVLISDTGGLVGVMTPQGRALSKAKGQGFVAENWLENDGSERDQAGAASLWPGEESRVPFVELTGGGRLIHVQGKTGKAMFDGCAPEDIVVFSTVFDEELKCHTLDSRDLQNLGSVALRFDGAAPLRKTARQVAGRRLWNDAELRGQ</sequence>
<comment type="caution">
    <text evidence="9">The sequence shown here is derived from an EMBL/GenBank/DDBJ whole genome shotgun (WGS) entry which is preliminary data.</text>
</comment>
<dbReference type="InterPro" id="IPR052159">
    <property type="entry name" value="Competence_DNA_uptake"/>
</dbReference>
<feature type="transmembrane region" description="Helical" evidence="6">
    <location>
        <begin position="41"/>
        <end position="58"/>
    </location>
</feature>
<feature type="transmembrane region" description="Helical" evidence="6">
    <location>
        <begin position="15"/>
        <end position="34"/>
    </location>
</feature>
<evidence type="ECO:0000256" key="4">
    <source>
        <dbReference type="ARBA" id="ARBA00022989"/>
    </source>
</evidence>
<evidence type="ECO:0000256" key="6">
    <source>
        <dbReference type="SAM" id="Phobius"/>
    </source>
</evidence>
<dbReference type="InterPro" id="IPR004477">
    <property type="entry name" value="ComEC_N"/>
</dbReference>
<keyword evidence="5 6" id="KW-0472">Membrane</keyword>
<dbReference type="PANTHER" id="PTHR30619:SF1">
    <property type="entry name" value="RECOMBINATION PROTEIN 2"/>
    <property type="match status" value="1"/>
</dbReference>
<accession>A0ABY1NIJ5</accession>
<dbReference type="PANTHER" id="PTHR30619">
    <property type="entry name" value="DNA INTERNALIZATION/COMPETENCE PROTEIN COMEC/REC2"/>
    <property type="match status" value="1"/>
</dbReference>
<dbReference type="Pfam" id="PF03772">
    <property type="entry name" value="Competence"/>
    <property type="match status" value="1"/>
</dbReference>
<evidence type="ECO:0000313" key="9">
    <source>
        <dbReference type="EMBL" id="SMP10796.1"/>
    </source>
</evidence>
<feature type="transmembrane region" description="Helical" evidence="6">
    <location>
        <begin position="269"/>
        <end position="289"/>
    </location>
</feature>
<gene>
    <name evidence="9" type="ORF">SAMN06265373_102172</name>
</gene>
<feature type="transmembrane region" description="Helical" evidence="6">
    <location>
        <begin position="394"/>
        <end position="416"/>
    </location>
</feature>
<evidence type="ECO:0000313" key="10">
    <source>
        <dbReference type="Proteomes" id="UP001157961"/>
    </source>
</evidence>
<dbReference type="RefSeq" id="WP_283424931.1">
    <property type="nucleotide sequence ID" value="NZ_FXTY01000002.1"/>
</dbReference>
<dbReference type="Pfam" id="PF13567">
    <property type="entry name" value="DUF4131"/>
    <property type="match status" value="1"/>
</dbReference>
<organism evidence="9 10">
    <name type="scientific">Shimia sagamensis</name>
    <dbReference type="NCBI Taxonomy" id="1566352"/>
    <lineage>
        <taxon>Bacteria</taxon>
        <taxon>Pseudomonadati</taxon>
        <taxon>Pseudomonadota</taxon>
        <taxon>Alphaproteobacteria</taxon>
        <taxon>Rhodobacterales</taxon>
        <taxon>Roseobacteraceae</taxon>
    </lineage>
</organism>
<proteinExistence type="predicted"/>